<accession>A0A2P2KVS6</accession>
<dbReference type="AlphaFoldDB" id="A0A2P2KVS6"/>
<evidence type="ECO:0000313" key="1">
    <source>
        <dbReference type="EMBL" id="MBX09840.1"/>
    </source>
</evidence>
<organism evidence="1">
    <name type="scientific">Rhizophora mucronata</name>
    <name type="common">Asiatic mangrove</name>
    <dbReference type="NCBI Taxonomy" id="61149"/>
    <lineage>
        <taxon>Eukaryota</taxon>
        <taxon>Viridiplantae</taxon>
        <taxon>Streptophyta</taxon>
        <taxon>Embryophyta</taxon>
        <taxon>Tracheophyta</taxon>
        <taxon>Spermatophyta</taxon>
        <taxon>Magnoliopsida</taxon>
        <taxon>eudicotyledons</taxon>
        <taxon>Gunneridae</taxon>
        <taxon>Pentapetalae</taxon>
        <taxon>rosids</taxon>
        <taxon>fabids</taxon>
        <taxon>Malpighiales</taxon>
        <taxon>Rhizophoraceae</taxon>
        <taxon>Rhizophora</taxon>
    </lineage>
</organism>
<proteinExistence type="predicted"/>
<name>A0A2P2KVS6_RHIMU</name>
<protein>
    <submittedName>
        <fullName evidence="1">Uncharacterized protein</fullName>
    </submittedName>
</protein>
<dbReference type="EMBL" id="GGEC01029356">
    <property type="protein sequence ID" value="MBX09840.1"/>
    <property type="molecule type" value="Transcribed_RNA"/>
</dbReference>
<reference evidence="1" key="1">
    <citation type="submission" date="2018-02" db="EMBL/GenBank/DDBJ databases">
        <title>Rhizophora mucronata_Transcriptome.</title>
        <authorList>
            <person name="Meera S.P."/>
            <person name="Sreeshan A."/>
            <person name="Augustine A."/>
        </authorList>
    </citation>
    <scope>NUCLEOTIDE SEQUENCE</scope>
    <source>
        <tissue evidence="1">Leaf</tissue>
    </source>
</reference>
<sequence length="35" mass="4002">MGYKICLLEIKGHNFRMSSETLSLQTKGQSHFSTK</sequence>